<sequence length="558" mass="64284">MARIDSRTLFLTTSPRTPNKMIPEISLLIEHFTGEKWNKESQCAFMEVLREENFFNGKGEKDPSFSARDRINRAPKSLGFVRLSPTIELTPAGEKLITSKRKDEVFLRQMLKFQVPSPYHKPSNKAAKFCIKPYLEMLRLVRTMGTLKFDELQIFGMQLTDWHDFENIVHKIETFRIKKTKHKGSYRVFKAEYLNTELKQIYKDRIKQGMIKTRESADTSLEKFLCTQSSNMRDYADSCFRYLRATGLVNVSQVSKSLSIIPERINDVDYLLESIERNPLSFENEAEYCTYLGNASTPVLLTDNRDNLIEKLKTEFAKHTIPTAASTEELKDLLGELRDKQREENIKDEVKCIKEYKLYDDIQSVFGNITAKKYYDNPIMLEWNTWRAMTMLDGGNIKANLNFDDFGKPLSTAAGNMADIVCDYGDFLVTVEVTMASGQKQFEMEGEPVSRHLGKLKKLSGKPCYCLFIAPTINDATISFFYMLHKTNLAVYGGKSTVVPVPLSLFQKMVEDSYKASYFPKPSNIKAFFETSETLAEKTNNEVLWYRSMQEKAMDWLG</sequence>
<protein>
    <submittedName>
        <fullName evidence="1">Restriction endonuclease</fullName>
    </submittedName>
</protein>
<keyword evidence="1" id="KW-0540">Nuclease</keyword>
<dbReference type="STRING" id="76123.AS203_03470"/>
<reference evidence="2" key="1">
    <citation type="submission" date="2015-11" db="EMBL/GenBank/DDBJ databases">
        <authorList>
            <person name="Holder M.E."/>
            <person name="Ajami N.J."/>
            <person name="Petrosino J.F."/>
        </authorList>
    </citation>
    <scope>NUCLEOTIDE SEQUENCE [LARGE SCALE GENOMIC DNA]</scope>
    <source>
        <strain evidence="2">F0113</strain>
    </source>
</reference>
<accession>A0A0S2KIX9</accession>
<dbReference type="RefSeq" id="WP_060544193.1">
    <property type="nucleotide sequence ID" value="NZ_CP013195.1"/>
</dbReference>
<evidence type="ECO:0000313" key="2">
    <source>
        <dbReference type="Proteomes" id="UP000056252"/>
    </source>
</evidence>
<proteinExistence type="predicted"/>
<keyword evidence="2" id="KW-1185">Reference proteome</keyword>
<name>A0A0S2KIX9_9BACT</name>
<keyword evidence="1" id="KW-0255">Endonuclease</keyword>
<gene>
    <name evidence="1" type="ORF">AS203_03470</name>
</gene>
<dbReference type="REBASE" id="132042">
    <property type="entry name" value="Pen113IP"/>
</dbReference>
<dbReference type="GO" id="GO:0004519">
    <property type="term" value="F:endonuclease activity"/>
    <property type="evidence" value="ECO:0007669"/>
    <property type="project" value="UniProtKB-KW"/>
</dbReference>
<dbReference type="Pfam" id="PF09491">
    <property type="entry name" value="RE_AlwI"/>
    <property type="match status" value="1"/>
</dbReference>
<dbReference type="EMBL" id="CP013195">
    <property type="protein sequence ID" value="ALO48262.1"/>
    <property type="molecule type" value="Genomic_DNA"/>
</dbReference>
<dbReference type="KEGG" id="peo:AS203_03470"/>
<dbReference type="Proteomes" id="UP000056252">
    <property type="component" value="Chromosome"/>
</dbReference>
<organism evidence="1 2">
    <name type="scientific">Hoylesella enoeca</name>
    <dbReference type="NCBI Taxonomy" id="76123"/>
    <lineage>
        <taxon>Bacteria</taxon>
        <taxon>Pseudomonadati</taxon>
        <taxon>Bacteroidota</taxon>
        <taxon>Bacteroidia</taxon>
        <taxon>Bacteroidales</taxon>
        <taxon>Prevotellaceae</taxon>
        <taxon>Hoylesella</taxon>
    </lineage>
</organism>
<dbReference type="eggNOG" id="COG1578">
    <property type="taxonomic scope" value="Bacteria"/>
</dbReference>
<dbReference type="InterPro" id="IPR018573">
    <property type="entry name" value="Restrct_endonuc_II_AlwI"/>
</dbReference>
<dbReference type="OrthoDB" id="5314016at2"/>
<dbReference type="CDD" id="cd22316">
    <property type="entry name" value="BspD6I-like"/>
    <property type="match status" value="1"/>
</dbReference>
<keyword evidence="1" id="KW-0378">Hydrolase</keyword>
<evidence type="ECO:0000313" key="1">
    <source>
        <dbReference type="EMBL" id="ALO48262.1"/>
    </source>
</evidence>
<dbReference type="Gene3D" id="3.40.91.50">
    <property type="match status" value="1"/>
</dbReference>
<dbReference type="AlphaFoldDB" id="A0A0S2KIX9"/>